<gene>
    <name evidence="2" type="primary">fhuF</name>
    <name evidence="2" type="ORF">ACFOZ5_16460</name>
</gene>
<dbReference type="RefSeq" id="WP_379889296.1">
    <property type="nucleotide sequence ID" value="NZ_JBHSDI010000059.1"/>
</dbReference>
<name>A0ABV8QJW9_9GAMM</name>
<evidence type="ECO:0000259" key="1">
    <source>
        <dbReference type="Pfam" id="PF06276"/>
    </source>
</evidence>
<evidence type="ECO:0000313" key="2">
    <source>
        <dbReference type="EMBL" id="MFC4260610.1"/>
    </source>
</evidence>
<dbReference type="InterPro" id="IPR022770">
    <property type="entry name" value="IucA/IucC-like_C"/>
</dbReference>
<dbReference type="Proteomes" id="UP001595798">
    <property type="component" value="Unassembled WGS sequence"/>
</dbReference>
<organism evidence="2 3">
    <name type="scientific">Marinobacter lacisalsi</name>
    <dbReference type="NCBI Taxonomy" id="475979"/>
    <lineage>
        <taxon>Bacteria</taxon>
        <taxon>Pseudomonadati</taxon>
        <taxon>Pseudomonadota</taxon>
        <taxon>Gammaproteobacteria</taxon>
        <taxon>Pseudomonadales</taxon>
        <taxon>Marinobacteraceae</taxon>
        <taxon>Marinobacter</taxon>
    </lineage>
</organism>
<accession>A0ABV8QJW9</accession>
<feature type="domain" description="Aerobactin siderophore biosynthesis IucA/IucC-like C-terminal" evidence="1">
    <location>
        <begin position="64"/>
        <end position="211"/>
    </location>
</feature>
<proteinExistence type="predicted"/>
<keyword evidence="3" id="KW-1185">Reference proteome</keyword>
<comment type="caution">
    <text evidence="2">The sequence shown here is derived from an EMBL/GenBank/DDBJ whole genome shotgun (WGS) entry which is preliminary data.</text>
</comment>
<dbReference type="Pfam" id="PF06276">
    <property type="entry name" value="FhuF"/>
    <property type="match status" value="1"/>
</dbReference>
<dbReference type="EMBL" id="JBHSDI010000059">
    <property type="protein sequence ID" value="MFC4260610.1"/>
    <property type="molecule type" value="Genomic_DNA"/>
</dbReference>
<dbReference type="NCBIfam" id="TIGR03951">
    <property type="entry name" value="Fe_III_red_FhuF"/>
    <property type="match status" value="1"/>
</dbReference>
<sequence>MTIPALAPLFTGDFEHYRHMLVLPGQDQRKGVAARDLVSPDGLAWLLSEYRRVQPGDDDRALLSLWSRYYFVKLTVPVVAANLVLGRELPVSLDRIEVILDDDGLPEAFRLPDEGRPFQVAPDGPFDRFRELLDHNFEPLIEGWCQQVKVSRRVLWNNAANYFEWLISTMSSAGIPDASLEDGRQLIARQQRPDGRPNPMASPVRYVEQGEGCEPMRQRRHCCIRYRLPDLPLCRNCPHIDRPPKGALLPESA</sequence>
<dbReference type="PRINTS" id="PR01714">
    <property type="entry name" value="2FE2SRDCTASE"/>
</dbReference>
<reference evidence="3" key="1">
    <citation type="journal article" date="2019" name="Int. J. Syst. Evol. Microbiol.">
        <title>The Global Catalogue of Microorganisms (GCM) 10K type strain sequencing project: providing services to taxonomists for standard genome sequencing and annotation.</title>
        <authorList>
            <consortium name="The Broad Institute Genomics Platform"/>
            <consortium name="The Broad Institute Genome Sequencing Center for Infectious Disease"/>
            <person name="Wu L."/>
            <person name="Ma J."/>
        </authorList>
    </citation>
    <scope>NUCLEOTIDE SEQUENCE [LARGE SCALE GENOMIC DNA]</scope>
    <source>
        <strain evidence="3">CECT 7297</strain>
    </source>
</reference>
<protein>
    <submittedName>
        <fullName evidence="2">Siderophore-iron reductase FhuF</fullName>
    </submittedName>
</protein>
<dbReference type="InterPro" id="IPR008090">
    <property type="entry name" value="Fe_iron_reduct"/>
</dbReference>
<evidence type="ECO:0000313" key="3">
    <source>
        <dbReference type="Proteomes" id="UP001595798"/>
    </source>
</evidence>